<protein>
    <submittedName>
        <fullName evidence="3">Amidohydrolase</fullName>
    </submittedName>
</protein>
<dbReference type="InterPro" id="IPR006680">
    <property type="entry name" value="Amidohydro-rel"/>
</dbReference>
<comment type="caution">
    <text evidence="3">The sequence shown here is derived from an EMBL/GenBank/DDBJ whole genome shotgun (WGS) entry which is preliminary data.</text>
</comment>
<accession>A0ABS3FGW4</accession>
<dbReference type="Pfam" id="PF04909">
    <property type="entry name" value="Amidohydro_2"/>
    <property type="match status" value="1"/>
</dbReference>
<evidence type="ECO:0000313" key="3">
    <source>
        <dbReference type="EMBL" id="MBO0342342.1"/>
    </source>
</evidence>
<gene>
    <name evidence="3" type="ORF">J0654_11835</name>
</gene>
<dbReference type="PANTHER" id="PTHR21240">
    <property type="entry name" value="2-AMINO-3-CARBOXYLMUCONATE-6-SEMIALDEHYDE DECARBOXYLASE"/>
    <property type="match status" value="1"/>
</dbReference>
<dbReference type="SUPFAM" id="SSF51556">
    <property type="entry name" value="Metallo-dependent hydrolases"/>
    <property type="match status" value="1"/>
</dbReference>
<proteinExistence type="predicted"/>
<dbReference type="RefSeq" id="WP_207029207.1">
    <property type="nucleotide sequence ID" value="NZ_JAFLNM010000002.1"/>
</dbReference>
<reference evidence="3 4" key="1">
    <citation type="submission" date="2021-03" db="EMBL/GenBank/DDBJ databases">
        <title>Muricauda lutimaris sp. nov. and Muricauda ruestringensis sp. nov, two marine members of the Flavobacteriaceae isolated from deep sea sediments of Western Pacific.</title>
        <authorList>
            <person name="Zhao S."/>
            <person name="Liu R."/>
        </authorList>
    </citation>
    <scope>NUCLEOTIDE SEQUENCE [LARGE SCALE GENOMIC DNA]</scope>
    <source>
        <strain evidence="3 4">BC31-3-A3</strain>
    </source>
</reference>
<evidence type="ECO:0000313" key="4">
    <source>
        <dbReference type="Proteomes" id="UP000664807"/>
    </source>
</evidence>
<dbReference type="InterPro" id="IPR032466">
    <property type="entry name" value="Metal_Hydrolase"/>
</dbReference>
<name>A0ABS3FGW4_9FLAO</name>
<dbReference type="PANTHER" id="PTHR21240:SF28">
    <property type="entry name" value="ISO-OROTATE DECARBOXYLASE (EUROFUNG)"/>
    <property type="match status" value="1"/>
</dbReference>
<dbReference type="Proteomes" id="UP000664807">
    <property type="component" value="Unassembled WGS sequence"/>
</dbReference>
<keyword evidence="4" id="KW-1185">Reference proteome</keyword>
<dbReference type="EMBL" id="JAFLNM010000002">
    <property type="protein sequence ID" value="MBO0342342.1"/>
    <property type="molecule type" value="Genomic_DNA"/>
</dbReference>
<feature type="domain" description="Amidohydrolase-related" evidence="2">
    <location>
        <begin position="10"/>
        <end position="331"/>
    </location>
</feature>
<organism evidence="3 4">
    <name type="scientific">Flagellimonas profundi</name>
    <dbReference type="NCBI Taxonomy" id="2915620"/>
    <lineage>
        <taxon>Bacteria</taxon>
        <taxon>Pseudomonadati</taxon>
        <taxon>Bacteroidota</taxon>
        <taxon>Flavobacteriia</taxon>
        <taxon>Flavobacteriales</taxon>
        <taxon>Flavobacteriaceae</taxon>
        <taxon>Flagellimonas</taxon>
    </lineage>
</organism>
<keyword evidence="1" id="KW-0456">Lyase</keyword>
<dbReference type="InterPro" id="IPR032465">
    <property type="entry name" value="ACMSD"/>
</dbReference>
<sequence>MSETNYSPLIDVHHHIIPDVYREGLAEIGITHSGGKSIDPWNVDMSLDFMDSLHIETAFMSISEPALREVYVQSPEKAKTLARKTNEFMAIAKQKYPDRFGAFAVLPMPDVEASIEEVKYALDVLKLDGIGLLSNYGGSFLGDSCFDELMDILQEYKAVVYVHPSSPDSSIKRPEFVPIDFITEFTFNTTRAATNLIYSATTERCPDVQFIFSHMGGTLPYLHSRVEFTFPRMEHVRDAMPVSNQVKDRWAMVEKSISSYIERMWFDTALNVDPDVLRLTDKIAKEHILFGSDAFFAPRPVVDKLLSELKSNLSTEEFDKMANQNIKALFPNRKFSI</sequence>
<dbReference type="Gene3D" id="3.20.20.140">
    <property type="entry name" value="Metal-dependent hydrolases"/>
    <property type="match status" value="1"/>
</dbReference>
<evidence type="ECO:0000256" key="1">
    <source>
        <dbReference type="ARBA" id="ARBA00023239"/>
    </source>
</evidence>
<evidence type="ECO:0000259" key="2">
    <source>
        <dbReference type="Pfam" id="PF04909"/>
    </source>
</evidence>